<dbReference type="AlphaFoldDB" id="A0A8H3GBB8"/>
<protein>
    <recommendedName>
        <fullName evidence="5">FAD-binding PCMH-type domain-containing protein</fullName>
    </recommendedName>
</protein>
<dbReference type="Gene3D" id="3.30.465.10">
    <property type="match status" value="1"/>
</dbReference>
<dbReference type="EMBL" id="CAJPDT010000092">
    <property type="protein sequence ID" value="CAF9936561.1"/>
    <property type="molecule type" value="Genomic_DNA"/>
</dbReference>
<keyword evidence="3" id="KW-0274">FAD</keyword>
<keyword evidence="7" id="KW-1185">Reference proteome</keyword>
<dbReference type="Proteomes" id="UP000664534">
    <property type="component" value="Unassembled WGS sequence"/>
</dbReference>
<accession>A0A8H3GBB8</accession>
<organism evidence="6 7">
    <name type="scientific">Imshaugia aleurites</name>
    <dbReference type="NCBI Taxonomy" id="172621"/>
    <lineage>
        <taxon>Eukaryota</taxon>
        <taxon>Fungi</taxon>
        <taxon>Dikarya</taxon>
        <taxon>Ascomycota</taxon>
        <taxon>Pezizomycotina</taxon>
        <taxon>Lecanoromycetes</taxon>
        <taxon>OSLEUM clade</taxon>
        <taxon>Lecanoromycetidae</taxon>
        <taxon>Lecanorales</taxon>
        <taxon>Lecanorineae</taxon>
        <taxon>Parmeliaceae</taxon>
        <taxon>Imshaugia</taxon>
    </lineage>
</organism>
<proteinExistence type="inferred from homology"/>
<evidence type="ECO:0000256" key="1">
    <source>
        <dbReference type="ARBA" id="ARBA00005466"/>
    </source>
</evidence>
<comment type="similarity">
    <text evidence="1">Belongs to the oxygen-dependent FAD-linked oxidoreductase family.</text>
</comment>
<name>A0A8H3GBB8_9LECA</name>
<evidence type="ECO:0000259" key="5">
    <source>
        <dbReference type="PROSITE" id="PS51387"/>
    </source>
</evidence>
<sequence>MPFSSTDTQITKCGHLAQLLGPKVSFPNSTTYLATEKAYWSLQEAELLPTCIVVPSTAEDVSTTVSTIAGNEGCPFAIKGAGHAPQAGAANIESGVTIDMTGLASVTVNGDKSVASVGAGASWLDVYLYLDDLGVAVAGGRNAAVGVGGLTLGGGISYFAPRQGWACDNVVNFEIVLASGAIVNANATARPDLWRALKGGSNNFGIVTRFDLQTFSQGGLWGGALAQSINSSDEVFKAFANIASAPQYDPYASLVTSLSFNSTNQQWSISHLATYTKPVADPPVFNELLAIEPQLQNTLGFTNLSTLTNEPGLPTQLNALFYTATYGVSATLLAKILEISNETLYSINSQVPSGTFWGLAFEPLPTQVTKYGPLKGGNSLGTTPADGNGVILLLSAFWASPSANDIVQQTARTIMQNAAEAAQEMGLLREFVYLNYANQVQEPIASYGREDVARLRAAARRYDPSGVFQRQVPGGFKVLV</sequence>
<dbReference type="Pfam" id="PF01565">
    <property type="entry name" value="FAD_binding_4"/>
    <property type="match status" value="1"/>
</dbReference>
<evidence type="ECO:0000313" key="6">
    <source>
        <dbReference type="EMBL" id="CAF9936561.1"/>
    </source>
</evidence>
<dbReference type="InterPro" id="IPR036318">
    <property type="entry name" value="FAD-bd_PCMH-like_sf"/>
</dbReference>
<evidence type="ECO:0000256" key="4">
    <source>
        <dbReference type="ARBA" id="ARBA00023002"/>
    </source>
</evidence>
<dbReference type="PROSITE" id="PS51387">
    <property type="entry name" value="FAD_PCMH"/>
    <property type="match status" value="1"/>
</dbReference>
<evidence type="ECO:0000256" key="3">
    <source>
        <dbReference type="ARBA" id="ARBA00022827"/>
    </source>
</evidence>
<evidence type="ECO:0000313" key="7">
    <source>
        <dbReference type="Proteomes" id="UP000664534"/>
    </source>
</evidence>
<dbReference type="PANTHER" id="PTHR42973:SF22">
    <property type="entry name" value="FAD-BINDING PCMH-TYPE DOMAIN-CONTAINING PROTEIN-RELATED"/>
    <property type="match status" value="1"/>
</dbReference>
<dbReference type="InterPro" id="IPR006094">
    <property type="entry name" value="Oxid_FAD_bind_N"/>
</dbReference>
<dbReference type="GO" id="GO:0016491">
    <property type="term" value="F:oxidoreductase activity"/>
    <property type="evidence" value="ECO:0007669"/>
    <property type="project" value="UniProtKB-KW"/>
</dbReference>
<reference evidence="6" key="1">
    <citation type="submission" date="2021-03" db="EMBL/GenBank/DDBJ databases">
        <authorList>
            <person name="Tagirdzhanova G."/>
        </authorList>
    </citation>
    <scope>NUCLEOTIDE SEQUENCE</scope>
</reference>
<evidence type="ECO:0000256" key="2">
    <source>
        <dbReference type="ARBA" id="ARBA00022630"/>
    </source>
</evidence>
<keyword evidence="4" id="KW-0560">Oxidoreductase</keyword>
<dbReference type="InterPro" id="IPR016169">
    <property type="entry name" value="FAD-bd_PCMH_sub2"/>
</dbReference>
<gene>
    <name evidence="6" type="ORF">IMSHALPRED_010801</name>
</gene>
<keyword evidence="2" id="KW-0285">Flavoprotein</keyword>
<feature type="domain" description="FAD-binding PCMH-type" evidence="5">
    <location>
        <begin position="45"/>
        <end position="217"/>
    </location>
</feature>
<dbReference type="OrthoDB" id="2151789at2759"/>
<dbReference type="InterPro" id="IPR050416">
    <property type="entry name" value="FAD-linked_Oxidoreductase"/>
</dbReference>
<dbReference type="GO" id="GO:0071949">
    <property type="term" value="F:FAD binding"/>
    <property type="evidence" value="ECO:0007669"/>
    <property type="project" value="InterPro"/>
</dbReference>
<dbReference type="SUPFAM" id="SSF56176">
    <property type="entry name" value="FAD-binding/transporter-associated domain-like"/>
    <property type="match status" value="1"/>
</dbReference>
<comment type="caution">
    <text evidence="6">The sequence shown here is derived from an EMBL/GenBank/DDBJ whole genome shotgun (WGS) entry which is preliminary data.</text>
</comment>
<dbReference type="PANTHER" id="PTHR42973">
    <property type="entry name" value="BINDING OXIDOREDUCTASE, PUTATIVE (AFU_ORTHOLOGUE AFUA_1G17690)-RELATED"/>
    <property type="match status" value="1"/>
</dbReference>
<dbReference type="InterPro" id="IPR016166">
    <property type="entry name" value="FAD-bd_PCMH"/>
</dbReference>